<reference evidence="2 3" key="1">
    <citation type="submission" date="2020-08" db="EMBL/GenBank/DDBJ databases">
        <title>Sequencing the genomes of 1000 actinobacteria strains.</title>
        <authorList>
            <person name="Klenk H.-P."/>
        </authorList>
    </citation>
    <scope>NUCLEOTIDE SEQUENCE [LARGE SCALE GENOMIC DNA]</scope>
    <source>
        <strain evidence="2 3">DSM 105369</strain>
    </source>
</reference>
<accession>A0A839NA00</accession>
<dbReference type="InterPro" id="IPR000182">
    <property type="entry name" value="GNAT_dom"/>
</dbReference>
<dbReference type="PROSITE" id="PS51186">
    <property type="entry name" value="GNAT"/>
    <property type="match status" value="1"/>
</dbReference>
<dbReference type="EMBL" id="JACHVQ010000006">
    <property type="protein sequence ID" value="MBB2894580.1"/>
    <property type="molecule type" value="Genomic_DNA"/>
</dbReference>
<organism evidence="2 3">
    <name type="scientific">Flexivirga oryzae</name>
    <dbReference type="NCBI Taxonomy" id="1794944"/>
    <lineage>
        <taxon>Bacteria</taxon>
        <taxon>Bacillati</taxon>
        <taxon>Actinomycetota</taxon>
        <taxon>Actinomycetes</taxon>
        <taxon>Micrococcales</taxon>
        <taxon>Dermacoccaceae</taxon>
        <taxon>Flexivirga</taxon>
    </lineage>
</organism>
<keyword evidence="3" id="KW-1185">Reference proteome</keyword>
<protein>
    <submittedName>
        <fullName evidence="2">GNAT superfamily N-acetyltransferase</fullName>
    </submittedName>
</protein>
<gene>
    <name evidence="2" type="ORF">FHU39_004626</name>
</gene>
<evidence type="ECO:0000313" key="2">
    <source>
        <dbReference type="EMBL" id="MBB2894580.1"/>
    </source>
</evidence>
<dbReference type="Gene3D" id="3.40.630.30">
    <property type="match status" value="1"/>
</dbReference>
<proteinExistence type="predicted"/>
<dbReference type="GO" id="GO:0016747">
    <property type="term" value="F:acyltransferase activity, transferring groups other than amino-acyl groups"/>
    <property type="evidence" value="ECO:0007669"/>
    <property type="project" value="InterPro"/>
</dbReference>
<dbReference type="AlphaFoldDB" id="A0A839NA00"/>
<feature type="domain" description="N-acetyltransferase" evidence="1">
    <location>
        <begin position="11"/>
        <end position="194"/>
    </location>
</feature>
<dbReference type="Proteomes" id="UP000559182">
    <property type="component" value="Unassembled WGS sequence"/>
</dbReference>
<evidence type="ECO:0000313" key="3">
    <source>
        <dbReference type="Proteomes" id="UP000559182"/>
    </source>
</evidence>
<dbReference type="RefSeq" id="WP_183323019.1">
    <property type="nucleotide sequence ID" value="NZ_JACHVQ010000006.1"/>
</dbReference>
<comment type="caution">
    <text evidence="2">The sequence shown here is derived from an EMBL/GenBank/DDBJ whole genome shotgun (WGS) entry which is preliminary data.</text>
</comment>
<dbReference type="SUPFAM" id="SSF55729">
    <property type="entry name" value="Acyl-CoA N-acyltransferases (Nat)"/>
    <property type="match status" value="1"/>
</dbReference>
<sequence>MAITIDGYRVEPLCSATWNAFEDLAARHNGVFGGCWCTWFQRPNDEQSRETLGNQEFKKQQVEEGKAHAALVFDGDEAIAWCQYGTVEELPNIRHRKEWETGLEHRPDYRLTCHFVDRRYRRKGLAAVAVRGALQLIAEQGGGLVESYPHDLPEGKKMSASFLYSSTRTMYERLGFTYQRRKGTLNCVMTKTVAPA</sequence>
<dbReference type="InterPro" id="IPR016181">
    <property type="entry name" value="Acyl_CoA_acyltransferase"/>
</dbReference>
<dbReference type="Pfam" id="PF00583">
    <property type="entry name" value="Acetyltransf_1"/>
    <property type="match status" value="1"/>
</dbReference>
<name>A0A839NA00_9MICO</name>
<evidence type="ECO:0000259" key="1">
    <source>
        <dbReference type="PROSITE" id="PS51186"/>
    </source>
</evidence>
<keyword evidence="2" id="KW-0808">Transferase</keyword>